<evidence type="ECO:0000256" key="1">
    <source>
        <dbReference type="SAM" id="Phobius"/>
    </source>
</evidence>
<evidence type="ECO:0000313" key="2">
    <source>
        <dbReference type="EMBL" id="WOK08793.1"/>
    </source>
</evidence>
<keyword evidence="1" id="KW-1133">Transmembrane helix</keyword>
<sequence length="263" mass="30791">MSSSEIANPLSPFNGPRRWKKYVFEFVLLFLAVFFGFLADNLREEYFERQQANELAKSFYEELKNDSVTVVTKVAGRIKKEQAIEYMVRFFKDSALTSTSKDLSINFLWATTVRTPVIFTPRTVVLEQLKSSGSLRYFKSRELQKLVGDLSVAIDYLMERQALEASVYHEYIEPIMINHMDYDFQYELLSNGIFDRMAEYEDSDEYIPFHLSQPEKINRLDITNALGYYHTNNLKSTRMIPFNTYMDVNAAILLALRKEYSLK</sequence>
<keyword evidence="3" id="KW-1185">Reference proteome</keyword>
<dbReference type="RefSeq" id="WP_317491425.1">
    <property type="nucleotide sequence ID" value="NZ_CP136051.1"/>
</dbReference>
<dbReference type="Proteomes" id="UP001302349">
    <property type="component" value="Chromosome"/>
</dbReference>
<accession>A0ABZ0IUR6</accession>
<feature type="transmembrane region" description="Helical" evidence="1">
    <location>
        <begin position="22"/>
        <end position="39"/>
    </location>
</feature>
<proteinExistence type="predicted"/>
<evidence type="ECO:0000313" key="3">
    <source>
        <dbReference type="Proteomes" id="UP001302349"/>
    </source>
</evidence>
<gene>
    <name evidence="2" type="ORF">RT717_09110</name>
</gene>
<organism evidence="2 3">
    <name type="scientific">Imperialibacter roseus</name>
    <dbReference type="NCBI Taxonomy" id="1324217"/>
    <lineage>
        <taxon>Bacteria</taxon>
        <taxon>Pseudomonadati</taxon>
        <taxon>Bacteroidota</taxon>
        <taxon>Cytophagia</taxon>
        <taxon>Cytophagales</taxon>
        <taxon>Flammeovirgaceae</taxon>
        <taxon>Imperialibacter</taxon>
    </lineage>
</organism>
<keyword evidence="1" id="KW-0812">Transmembrane</keyword>
<dbReference type="EMBL" id="CP136051">
    <property type="protein sequence ID" value="WOK08793.1"/>
    <property type="molecule type" value="Genomic_DNA"/>
</dbReference>
<keyword evidence="1" id="KW-0472">Membrane</keyword>
<name>A0ABZ0IUR6_9BACT</name>
<reference evidence="2 3" key="1">
    <citation type="journal article" date="2023" name="Microbiol. Resour. Announc.">
        <title>Complete Genome Sequence of Imperialibacter roseus strain P4T.</title>
        <authorList>
            <person name="Tizabi D.R."/>
            <person name="Bachvaroff T."/>
            <person name="Hill R.T."/>
        </authorList>
    </citation>
    <scope>NUCLEOTIDE SEQUENCE [LARGE SCALE GENOMIC DNA]</scope>
    <source>
        <strain evidence="2 3">P4T</strain>
    </source>
</reference>
<protein>
    <submittedName>
        <fullName evidence="2">Uncharacterized protein</fullName>
    </submittedName>
</protein>